<protein>
    <submittedName>
        <fullName evidence="4">Uncharacterized protein YabE (DUF348 family)</fullName>
    </submittedName>
</protein>
<dbReference type="EMBL" id="JAUSTY010000017">
    <property type="protein sequence ID" value="MDQ0167567.1"/>
    <property type="molecule type" value="Genomic_DNA"/>
</dbReference>
<reference evidence="4 5" key="1">
    <citation type="submission" date="2023-07" db="EMBL/GenBank/DDBJ databases">
        <title>Genomic Encyclopedia of Type Strains, Phase IV (KMG-IV): sequencing the most valuable type-strain genomes for metagenomic binning, comparative biology and taxonomic classification.</title>
        <authorList>
            <person name="Goeker M."/>
        </authorList>
    </citation>
    <scope>NUCLEOTIDE SEQUENCE [LARGE SCALE GENOMIC DNA]</scope>
    <source>
        <strain evidence="4 5">DSM 12751</strain>
    </source>
</reference>
<dbReference type="Gene3D" id="2.20.230.10">
    <property type="entry name" value="Resuscitation-promoting factor rpfb"/>
    <property type="match status" value="1"/>
</dbReference>
<dbReference type="Pfam" id="PF07501">
    <property type="entry name" value="G5"/>
    <property type="match status" value="1"/>
</dbReference>
<dbReference type="Proteomes" id="UP001235840">
    <property type="component" value="Unassembled WGS sequence"/>
</dbReference>
<dbReference type="Pfam" id="PF03990">
    <property type="entry name" value="DUF348"/>
    <property type="match status" value="2"/>
</dbReference>
<dbReference type="PANTHER" id="PTHR39160">
    <property type="entry name" value="CELL WALL-BINDING PROTEIN YOCH"/>
    <property type="match status" value="1"/>
</dbReference>
<feature type="transmembrane region" description="Helical" evidence="2">
    <location>
        <begin position="21"/>
        <end position="39"/>
    </location>
</feature>
<accession>A0ABT9W3C2</accession>
<evidence type="ECO:0000256" key="2">
    <source>
        <dbReference type="SAM" id="Phobius"/>
    </source>
</evidence>
<dbReference type="InterPro" id="IPR051933">
    <property type="entry name" value="Resuscitation_pf_RpfB"/>
</dbReference>
<dbReference type="PANTHER" id="PTHR39160:SF4">
    <property type="entry name" value="RESUSCITATION-PROMOTING FACTOR RPFB"/>
    <property type="match status" value="1"/>
</dbReference>
<dbReference type="Pfam" id="PF06725">
    <property type="entry name" value="3D"/>
    <property type="match status" value="1"/>
</dbReference>
<sequence>MIGSSLKKLWGKVSQPYTKKLLIVACFIVACLTLVAFSINEEYDVQVNLNGHEMQVTTQAKTVQELLQKLGIAYTYQDQIDPELNTELESDMTITWKQAKQLSVIRYGTLESVWTTAQTVGEFIEEQGIELEDENIEVKPDPHHRLYSNQWVEIAEVYETTEEEEFTVPYQTVRRDDPNMLQGQEKKVADGKDGLGKNVYQVSYRNGFQTQREKVETHVIEEKKDEIVAVGTMASVSRGGYVFAPRSVLEDVTLTAYSAGEAHTGKTADHPQYGITRSGARVEEGRTIAVDPNVIPLGTWVYIEDIGLRKAEDTGGAIKGNKIDVYYDSDSTARNFGVKRNYKVYIIGKNKPAALE</sequence>
<dbReference type="SUPFAM" id="SSF50685">
    <property type="entry name" value="Barwin-like endoglucanases"/>
    <property type="match status" value="1"/>
</dbReference>
<proteinExistence type="predicted"/>
<evidence type="ECO:0000259" key="3">
    <source>
        <dbReference type="PROSITE" id="PS51109"/>
    </source>
</evidence>
<dbReference type="InterPro" id="IPR036908">
    <property type="entry name" value="RlpA-like_sf"/>
</dbReference>
<evidence type="ECO:0000256" key="1">
    <source>
        <dbReference type="ARBA" id="ARBA00022729"/>
    </source>
</evidence>
<evidence type="ECO:0000313" key="4">
    <source>
        <dbReference type="EMBL" id="MDQ0167567.1"/>
    </source>
</evidence>
<keyword evidence="5" id="KW-1185">Reference proteome</keyword>
<keyword evidence="2" id="KW-0812">Transmembrane</keyword>
<feature type="domain" description="G5" evidence="3">
    <location>
        <begin position="154"/>
        <end position="234"/>
    </location>
</feature>
<name>A0ABT9W3C2_9BACI</name>
<dbReference type="PROSITE" id="PS51109">
    <property type="entry name" value="G5"/>
    <property type="match status" value="1"/>
</dbReference>
<dbReference type="InterPro" id="IPR007137">
    <property type="entry name" value="DUF348"/>
</dbReference>
<dbReference type="RefSeq" id="WP_307396583.1">
    <property type="nucleotide sequence ID" value="NZ_BAAADK010000008.1"/>
</dbReference>
<keyword evidence="2" id="KW-1133">Transmembrane helix</keyword>
<dbReference type="CDD" id="cd14667">
    <property type="entry name" value="3D_containing_proteins"/>
    <property type="match status" value="1"/>
</dbReference>
<comment type="caution">
    <text evidence="4">The sequence shown here is derived from an EMBL/GenBank/DDBJ whole genome shotgun (WGS) entry which is preliminary data.</text>
</comment>
<dbReference type="SMART" id="SM01208">
    <property type="entry name" value="G5"/>
    <property type="match status" value="1"/>
</dbReference>
<gene>
    <name evidence="4" type="ORF">J2S11_003492</name>
</gene>
<dbReference type="PROSITE" id="PS51257">
    <property type="entry name" value="PROKAR_LIPOPROTEIN"/>
    <property type="match status" value="1"/>
</dbReference>
<dbReference type="InterPro" id="IPR059180">
    <property type="entry name" value="3D_YorM"/>
</dbReference>
<dbReference type="InterPro" id="IPR011098">
    <property type="entry name" value="G5_dom"/>
</dbReference>
<dbReference type="InterPro" id="IPR010611">
    <property type="entry name" value="3D_dom"/>
</dbReference>
<keyword evidence="1" id="KW-0732">Signal</keyword>
<dbReference type="Gene3D" id="2.40.40.10">
    <property type="entry name" value="RlpA-like domain"/>
    <property type="match status" value="1"/>
</dbReference>
<organism evidence="4 5">
    <name type="scientific">Caldalkalibacillus horti</name>
    <dbReference type="NCBI Taxonomy" id="77523"/>
    <lineage>
        <taxon>Bacteria</taxon>
        <taxon>Bacillati</taxon>
        <taxon>Bacillota</taxon>
        <taxon>Bacilli</taxon>
        <taxon>Bacillales</taxon>
        <taxon>Bacillaceae</taxon>
        <taxon>Caldalkalibacillus</taxon>
    </lineage>
</organism>
<evidence type="ECO:0000313" key="5">
    <source>
        <dbReference type="Proteomes" id="UP001235840"/>
    </source>
</evidence>
<keyword evidence="2" id="KW-0472">Membrane</keyword>